<evidence type="ECO:0000256" key="1">
    <source>
        <dbReference type="ARBA" id="ARBA00023015"/>
    </source>
</evidence>
<evidence type="ECO:0000256" key="5">
    <source>
        <dbReference type="SAM" id="MobiDB-lite"/>
    </source>
</evidence>
<gene>
    <name evidence="7" type="ORF">CHR55_32175</name>
</gene>
<dbReference type="InterPro" id="IPR001647">
    <property type="entry name" value="HTH_TetR"/>
</dbReference>
<dbReference type="PANTHER" id="PTHR30055:SF234">
    <property type="entry name" value="HTH-TYPE TRANSCRIPTIONAL REGULATOR BETI"/>
    <property type="match status" value="1"/>
</dbReference>
<dbReference type="InterPro" id="IPR009057">
    <property type="entry name" value="Homeodomain-like_sf"/>
</dbReference>
<evidence type="ECO:0000313" key="8">
    <source>
        <dbReference type="Proteomes" id="UP000230886"/>
    </source>
</evidence>
<dbReference type="AlphaFoldDB" id="A0A2A5IYV6"/>
<feature type="domain" description="HTH tetR-type" evidence="6">
    <location>
        <begin position="120"/>
        <end position="180"/>
    </location>
</feature>
<feature type="compositionally biased region" description="Polar residues" evidence="5">
    <location>
        <begin position="88"/>
        <end position="108"/>
    </location>
</feature>
<dbReference type="Gene3D" id="1.10.357.10">
    <property type="entry name" value="Tetracycline Repressor, domain 2"/>
    <property type="match status" value="1"/>
</dbReference>
<sequence length="305" mass="33802">MTLLCCCSPSHWCRTLQHWQQQWARTHSFETGGHDYDSRWRYRAIPTRNVSSTPIALLYDRRSKQRERTSKPLPTRCPDSAPKPGMNSHKNGPSTMNDSIRPTINRPSDGSPRHMQQRALTTRHAILDASAAIFDARGYSAASIKDVITSKDLSKGALFYHFPSKEAIAQQLVHSWSSAVETAFSGACTAAEPPAQKLRRVFLDLSRGVESDLQLRAGMKLTLEAGIEGAHQAYRQWVDTTGDVVDEGIAEGTIRDTAHAHHLAWNVCAGFVGIVNAAPIMREDVDLPTRIDDLLTAHLSLVVAR</sequence>
<dbReference type="EMBL" id="NOVD01000068">
    <property type="protein sequence ID" value="PCK22515.1"/>
    <property type="molecule type" value="Genomic_DNA"/>
</dbReference>
<evidence type="ECO:0000256" key="2">
    <source>
        <dbReference type="ARBA" id="ARBA00023125"/>
    </source>
</evidence>
<keyword evidence="2 4" id="KW-0238">DNA-binding</keyword>
<comment type="caution">
    <text evidence="7">The sequence shown here is derived from an EMBL/GenBank/DDBJ whole genome shotgun (WGS) entry which is preliminary data.</text>
</comment>
<dbReference type="SUPFAM" id="SSF48498">
    <property type="entry name" value="Tetracyclin repressor-like, C-terminal domain"/>
    <property type="match status" value="1"/>
</dbReference>
<organism evidence="7 8">
    <name type="scientific">Rhodococcus qingshengii</name>
    <dbReference type="NCBI Taxonomy" id="334542"/>
    <lineage>
        <taxon>Bacteria</taxon>
        <taxon>Bacillati</taxon>
        <taxon>Actinomycetota</taxon>
        <taxon>Actinomycetes</taxon>
        <taxon>Mycobacteriales</taxon>
        <taxon>Nocardiaceae</taxon>
        <taxon>Rhodococcus</taxon>
        <taxon>Rhodococcus erythropolis group</taxon>
    </lineage>
</organism>
<dbReference type="Proteomes" id="UP000230886">
    <property type="component" value="Unassembled WGS sequence"/>
</dbReference>
<evidence type="ECO:0000313" key="7">
    <source>
        <dbReference type="EMBL" id="PCK22515.1"/>
    </source>
</evidence>
<dbReference type="PRINTS" id="PR00455">
    <property type="entry name" value="HTHTETR"/>
</dbReference>
<evidence type="ECO:0000256" key="4">
    <source>
        <dbReference type="PROSITE-ProRule" id="PRU00335"/>
    </source>
</evidence>
<dbReference type="InterPro" id="IPR036271">
    <property type="entry name" value="Tet_transcr_reg_TetR-rel_C_sf"/>
</dbReference>
<dbReference type="SUPFAM" id="SSF46689">
    <property type="entry name" value="Homeodomain-like"/>
    <property type="match status" value="1"/>
</dbReference>
<dbReference type="InterPro" id="IPR023772">
    <property type="entry name" value="DNA-bd_HTH_TetR-type_CS"/>
</dbReference>
<dbReference type="PROSITE" id="PS01081">
    <property type="entry name" value="HTH_TETR_1"/>
    <property type="match status" value="1"/>
</dbReference>
<feature type="DNA-binding region" description="H-T-H motif" evidence="4">
    <location>
        <begin position="143"/>
        <end position="162"/>
    </location>
</feature>
<keyword evidence="3" id="KW-0804">Transcription</keyword>
<dbReference type="InterPro" id="IPR050109">
    <property type="entry name" value="HTH-type_TetR-like_transc_reg"/>
</dbReference>
<dbReference type="GO" id="GO:0003700">
    <property type="term" value="F:DNA-binding transcription factor activity"/>
    <property type="evidence" value="ECO:0007669"/>
    <property type="project" value="TreeGrafter"/>
</dbReference>
<evidence type="ECO:0000256" key="3">
    <source>
        <dbReference type="ARBA" id="ARBA00023163"/>
    </source>
</evidence>
<keyword evidence="1" id="KW-0805">Transcription regulation</keyword>
<dbReference type="PANTHER" id="PTHR30055">
    <property type="entry name" value="HTH-TYPE TRANSCRIPTIONAL REGULATOR RUTR"/>
    <property type="match status" value="1"/>
</dbReference>
<dbReference type="Pfam" id="PF00440">
    <property type="entry name" value="TetR_N"/>
    <property type="match status" value="1"/>
</dbReference>
<protein>
    <recommendedName>
        <fullName evidence="6">HTH tetR-type domain-containing protein</fullName>
    </recommendedName>
</protein>
<reference evidence="7 8" key="1">
    <citation type="submission" date="2017-07" db="EMBL/GenBank/DDBJ databases">
        <title>Draft sequence of Rhodococcus enclensis 23b-28.</title>
        <authorList>
            <person name="Besaury L."/>
            <person name="Sancelme M."/>
            <person name="Amato P."/>
            <person name="Lallement A."/>
            <person name="Delort A.-M."/>
        </authorList>
    </citation>
    <scope>NUCLEOTIDE SEQUENCE [LARGE SCALE GENOMIC DNA]</scope>
    <source>
        <strain evidence="7 8">23b-28</strain>
    </source>
</reference>
<dbReference type="GO" id="GO:0000976">
    <property type="term" value="F:transcription cis-regulatory region binding"/>
    <property type="evidence" value="ECO:0007669"/>
    <property type="project" value="TreeGrafter"/>
</dbReference>
<evidence type="ECO:0000259" key="6">
    <source>
        <dbReference type="PROSITE" id="PS50977"/>
    </source>
</evidence>
<feature type="compositionally biased region" description="Basic and acidic residues" evidence="5">
    <location>
        <begin position="60"/>
        <end position="70"/>
    </location>
</feature>
<feature type="region of interest" description="Disordered" evidence="5">
    <location>
        <begin position="60"/>
        <end position="116"/>
    </location>
</feature>
<accession>A0A2A5IYV6</accession>
<name>A0A2A5IYV6_RHOSG</name>
<dbReference type="PROSITE" id="PS50977">
    <property type="entry name" value="HTH_TETR_2"/>
    <property type="match status" value="1"/>
</dbReference>
<proteinExistence type="predicted"/>